<keyword evidence="1" id="KW-0472">Membrane</keyword>
<evidence type="ECO:0000313" key="2">
    <source>
        <dbReference type="EMBL" id="KKW68534.1"/>
    </source>
</evidence>
<organism evidence="2 3">
    <name type="scientific">Lampropedia cohaerens</name>
    <dbReference type="NCBI Taxonomy" id="1610491"/>
    <lineage>
        <taxon>Bacteria</taxon>
        <taxon>Pseudomonadati</taxon>
        <taxon>Pseudomonadota</taxon>
        <taxon>Betaproteobacteria</taxon>
        <taxon>Burkholderiales</taxon>
        <taxon>Comamonadaceae</taxon>
        <taxon>Lampropedia</taxon>
    </lineage>
</organism>
<feature type="transmembrane region" description="Helical" evidence="1">
    <location>
        <begin position="86"/>
        <end position="103"/>
    </location>
</feature>
<comment type="caution">
    <text evidence="2">The sequence shown here is derived from an EMBL/GenBank/DDBJ whole genome shotgun (WGS) entry which is preliminary data.</text>
</comment>
<gene>
    <name evidence="2" type="ORF">AAV94_05160</name>
</gene>
<name>A0A0U1Q188_9BURK</name>
<evidence type="ECO:0000313" key="3">
    <source>
        <dbReference type="Proteomes" id="UP000050580"/>
    </source>
</evidence>
<keyword evidence="1" id="KW-0812">Transmembrane</keyword>
<feature type="transmembrane region" description="Helical" evidence="1">
    <location>
        <begin position="34"/>
        <end position="65"/>
    </location>
</feature>
<evidence type="ECO:0000256" key="1">
    <source>
        <dbReference type="SAM" id="Phobius"/>
    </source>
</evidence>
<proteinExistence type="predicted"/>
<keyword evidence="1" id="KW-1133">Transmembrane helix</keyword>
<dbReference type="RefSeq" id="WP_046741305.1">
    <property type="nucleotide sequence ID" value="NZ_LBNQ01000019.1"/>
</dbReference>
<dbReference type="EMBL" id="LBNQ01000019">
    <property type="protein sequence ID" value="KKW68534.1"/>
    <property type="molecule type" value="Genomic_DNA"/>
</dbReference>
<feature type="transmembrane region" description="Helical" evidence="1">
    <location>
        <begin position="109"/>
        <end position="129"/>
    </location>
</feature>
<dbReference type="Proteomes" id="UP000050580">
    <property type="component" value="Unassembled WGS sequence"/>
</dbReference>
<reference evidence="2 3" key="1">
    <citation type="submission" date="2015-05" db="EMBL/GenBank/DDBJ databases">
        <title>Draft genome sequence of Lampropedia sp. CT6, isolated from the microbial mat of a hot water spring, located at Manikaran, India.</title>
        <authorList>
            <person name="Tripathi C."/>
            <person name="Rani P."/>
            <person name="Mahato N.K."/>
            <person name="Lal R."/>
        </authorList>
    </citation>
    <scope>NUCLEOTIDE SEQUENCE [LARGE SCALE GENOMIC DNA]</scope>
    <source>
        <strain evidence="2 3">CT6</strain>
    </source>
</reference>
<protein>
    <submittedName>
        <fullName evidence="2">Membrane protein</fullName>
    </submittedName>
</protein>
<dbReference type="AlphaFoldDB" id="A0A0U1Q188"/>
<keyword evidence="3" id="KW-1185">Reference proteome</keyword>
<dbReference type="STRING" id="1610491.AAV94_05160"/>
<accession>A0A0U1Q188</accession>
<sequence>MQDAQDNEVIEVQARAAGKGPDDDALRTIGWISYIMHLVVAIGAVVPMLEPSMVLLLLALVLDLVKRSDAQGTWQQSHFDWRIRSVAWALVLYVVTSPFYLLLYFPGKVAWFFVSVWFLVRIVRGMMALNQRQPVR</sequence>